<evidence type="ECO:0000313" key="10">
    <source>
        <dbReference type="EMBL" id="KAK7868876.1"/>
    </source>
</evidence>
<dbReference type="PROSITE" id="PS50216">
    <property type="entry name" value="DHHC"/>
    <property type="match status" value="1"/>
</dbReference>
<evidence type="ECO:0000256" key="2">
    <source>
        <dbReference type="ARBA" id="ARBA00022679"/>
    </source>
</evidence>
<dbReference type="GO" id="GO:0019706">
    <property type="term" value="F:protein-cysteine S-palmitoyltransferase activity"/>
    <property type="evidence" value="ECO:0007669"/>
    <property type="project" value="UniProtKB-EC"/>
</dbReference>
<evidence type="ECO:0000256" key="3">
    <source>
        <dbReference type="ARBA" id="ARBA00022692"/>
    </source>
</evidence>
<evidence type="ECO:0000256" key="4">
    <source>
        <dbReference type="ARBA" id="ARBA00022989"/>
    </source>
</evidence>
<evidence type="ECO:0000313" key="11">
    <source>
        <dbReference type="Proteomes" id="UP001378592"/>
    </source>
</evidence>
<keyword evidence="11" id="KW-1185">Reference proteome</keyword>
<evidence type="ECO:0000259" key="9">
    <source>
        <dbReference type="Pfam" id="PF01529"/>
    </source>
</evidence>
<proteinExistence type="inferred from homology"/>
<comment type="similarity">
    <text evidence="7">Belongs to the DHHC palmitoyltransferase family.</text>
</comment>
<accession>A0AAN9Z969</accession>
<evidence type="ECO:0000256" key="1">
    <source>
        <dbReference type="ARBA" id="ARBA00004141"/>
    </source>
</evidence>
<dbReference type="EC" id="2.3.1.225" evidence="7"/>
<evidence type="ECO:0000256" key="5">
    <source>
        <dbReference type="ARBA" id="ARBA00023136"/>
    </source>
</evidence>
<evidence type="ECO:0000256" key="8">
    <source>
        <dbReference type="SAM" id="MobiDB-lite"/>
    </source>
</evidence>
<dbReference type="AlphaFoldDB" id="A0AAN9Z969"/>
<comment type="caution">
    <text evidence="10">The sequence shown here is derived from an EMBL/GenBank/DDBJ whole genome shotgun (WGS) entry which is preliminary data.</text>
</comment>
<feature type="transmembrane region" description="Helical" evidence="7">
    <location>
        <begin position="33"/>
        <end position="56"/>
    </location>
</feature>
<dbReference type="Proteomes" id="UP001378592">
    <property type="component" value="Unassembled WGS sequence"/>
</dbReference>
<gene>
    <name evidence="10" type="ORF">R5R35_014198</name>
</gene>
<feature type="transmembrane region" description="Helical" evidence="7">
    <location>
        <begin position="183"/>
        <end position="206"/>
    </location>
</feature>
<feature type="region of interest" description="Disordered" evidence="8">
    <location>
        <begin position="398"/>
        <end position="418"/>
    </location>
</feature>
<dbReference type="Pfam" id="PF01529">
    <property type="entry name" value="DHHC"/>
    <property type="match status" value="1"/>
</dbReference>
<keyword evidence="6 7" id="KW-0012">Acyltransferase</keyword>
<reference evidence="10 11" key="1">
    <citation type="submission" date="2024-03" db="EMBL/GenBank/DDBJ databases">
        <title>The genome assembly and annotation of the cricket Gryllus longicercus Weissman &amp; Gray.</title>
        <authorList>
            <person name="Szrajer S."/>
            <person name="Gray D."/>
            <person name="Ylla G."/>
        </authorList>
    </citation>
    <scope>NUCLEOTIDE SEQUENCE [LARGE SCALE GENOMIC DNA]</scope>
    <source>
        <strain evidence="10">DAG 2021-001</strain>
        <tissue evidence="10">Whole body minus gut</tissue>
    </source>
</reference>
<protein>
    <recommendedName>
        <fullName evidence="7">Palmitoyltransferase</fullName>
        <ecNumber evidence="7">2.3.1.225</ecNumber>
    </recommendedName>
</protein>
<comment type="domain">
    <text evidence="7">The DHHC domain is required for palmitoyltransferase activity.</text>
</comment>
<sequence length="418" mass="46321">MARIRWKVTSVPHVVKSSARWQWLRVRTAVRSLFYNHFLDTTYVVDICMEPIFWIVDNFTKFLGPFFVVAVCALTASVVVIAYWIGIPHWWARSPTATVVLMVVGHWLLVNICFHYYMGTVTPPGFPPEGSLIPEAASICKKCIAPKPPRTHHCSVCNRCILKMDHHCPWLNNCVGHSNHRYFFLYMVYVVAGVLFLMVFGVQLAYEEVWLAEEEEPPIEGHPVRVNDTMLIPVAHVLSSNIAHPATEMNVNVSLEAAPPPPARSLRRNCIIYMAFITSGVFVALGSLSLWHARLIGRGETSIEANINKAETKRLAARNKVYVNPYDLGRRRNWRRFLGLRRGRGWVKGVLLPSEHAPFGAGLTWRTASLAPQRSPRGARGLDPALDALALAAAAAAADSSSSASSSSAASDAADADA</sequence>
<dbReference type="InterPro" id="IPR039859">
    <property type="entry name" value="PFA4/ZDH16/20/ERF2-like"/>
</dbReference>
<keyword evidence="2 7" id="KW-0808">Transferase</keyword>
<evidence type="ECO:0000256" key="6">
    <source>
        <dbReference type="ARBA" id="ARBA00023315"/>
    </source>
</evidence>
<feature type="domain" description="Palmitoyltransferase DHHC" evidence="9">
    <location>
        <begin position="136"/>
        <end position="305"/>
    </location>
</feature>
<feature type="transmembrane region" description="Helical" evidence="7">
    <location>
        <begin position="97"/>
        <end position="118"/>
    </location>
</feature>
<dbReference type="PANTHER" id="PTHR12246">
    <property type="entry name" value="PALMITOYLTRANSFERASE ZDHHC16"/>
    <property type="match status" value="1"/>
</dbReference>
<comment type="catalytic activity">
    <reaction evidence="7">
        <text>L-cysteinyl-[protein] + hexadecanoyl-CoA = S-hexadecanoyl-L-cysteinyl-[protein] + CoA</text>
        <dbReference type="Rhea" id="RHEA:36683"/>
        <dbReference type="Rhea" id="RHEA-COMP:10131"/>
        <dbReference type="Rhea" id="RHEA-COMP:11032"/>
        <dbReference type="ChEBI" id="CHEBI:29950"/>
        <dbReference type="ChEBI" id="CHEBI:57287"/>
        <dbReference type="ChEBI" id="CHEBI:57379"/>
        <dbReference type="ChEBI" id="CHEBI:74151"/>
        <dbReference type="EC" id="2.3.1.225"/>
    </reaction>
</comment>
<keyword evidence="4 7" id="KW-1133">Transmembrane helix</keyword>
<dbReference type="InterPro" id="IPR001594">
    <property type="entry name" value="Palmitoyltrfase_DHHC"/>
</dbReference>
<comment type="subcellular location">
    <subcellularLocation>
        <location evidence="1">Membrane</location>
        <topology evidence="1">Multi-pass membrane protein</topology>
    </subcellularLocation>
</comment>
<keyword evidence="3 7" id="KW-0812">Transmembrane</keyword>
<feature type="transmembrane region" description="Helical" evidence="7">
    <location>
        <begin position="270"/>
        <end position="291"/>
    </location>
</feature>
<organism evidence="10 11">
    <name type="scientific">Gryllus longicercus</name>
    <dbReference type="NCBI Taxonomy" id="2509291"/>
    <lineage>
        <taxon>Eukaryota</taxon>
        <taxon>Metazoa</taxon>
        <taxon>Ecdysozoa</taxon>
        <taxon>Arthropoda</taxon>
        <taxon>Hexapoda</taxon>
        <taxon>Insecta</taxon>
        <taxon>Pterygota</taxon>
        <taxon>Neoptera</taxon>
        <taxon>Polyneoptera</taxon>
        <taxon>Orthoptera</taxon>
        <taxon>Ensifera</taxon>
        <taxon>Gryllidea</taxon>
        <taxon>Grylloidea</taxon>
        <taxon>Gryllidae</taxon>
        <taxon>Gryllinae</taxon>
        <taxon>Gryllus</taxon>
    </lineage>
</organism>
<feature type="transmembrane region" description="Helical" evidence="7">
    <location>
        <begin position="62"/>
        <end position="85"/>
    </location>
</feature>
<name>A0AAN9Z969_9ORTH</name>
<dbReference type="GO" id="GO:0016020">
    <property type="term" value="C:membrane"/>
    <property type="evidence" value="ECO:0007669"/>
    <property type="project" value="UniProtKB-SubCell"/>
</dbReference>
<keyword evidence="5 7" id="KW-0472">Membrane</keyword>
<evidence type="ECO:0000256" key="7">
    <source>
        <dbReference type="RuleBase" id="RU079119"/>
    </source>
</evidence>
<dbReference type="EMBL" id="JAZDUA010000085">
    <property type="protein sequence ID" value="KAK7868876.1"/>
    <property type="molecule type" value="Genomic_DNA"/>
</dbReference>